<comment type="caution">
    <text evidence="2">The sequence shown here is derived from an EMBL/GenBank/DDBJ whole genome shotgun (WGS) entry which is preliminary data.</text>
</comment>
<gene>
    <name evidence="2" type="ORF">NE237_000819</name>
</gene>
<keyword evidence="3" id="KW-1185">Reference proteome</keyword>
<evidence type="ECO:0000256" key="1">
    <source>
        <dbReference type="SAM" id="MobiDB-lite"/>
    </source>
</evidence>
<organism evidence="2 3">
    <name type="scientific">Protea cynaroides</name>
    <dbReference type="NCBI Taxonomy" id="273540"/>
    <lineage>
        <taxon>Eukaryota</taxon>
        <taxon>Viridiplantae</taxon>
        <taxon>Streptophyta</taxon>
        <taxon>Embryophyta</taxon>
        <taxon>Tracheophyta</taxon>
        <taxon>Spermatophyta</taxon>
        <taxon>Magnoliopsida</taxon>
        <taxon>Proteales</taxon>
        <taxon>Proteaceae</taxon>
        <taxon>Protea</taxon>
    </lineage>
</organism>
<name>A0A9Q0KRZ6_9MAGN</name>
<proteinExistence type="predicted"/>
<evidence type="ECO:0000313" key="3">
    <source>
        <dbReference type="Proteomes" id="UP001141806"/>
    </source>
</evidence>
<sequence>MAMEGEEANQQVKWISMSSIVTSMEKLKLPSLREVAVAGKASKDVGCDRGTTRAEKGSHRLRMSGQEEVHRHRRLPGLEKSELVQESIFNRSDCRNRTEL</sequence>
<feature type="region of interest" description="Disordered" evidence="1">
    <location>
        <begin position="47"/>
        <end position="71"/>
    </location>
</feature>
<dbReference type="Proteomes" id="UP001141806">
    <property type="component" value="Unassembled WGS sequence"/>
</dbReference>
<dbReference type="AlphaFoldDB" id="A0A9Q0KRZ6"/>
<feature type="compositionally biased region" description="Basic and acidic residues" evidence="1">
    <location>
        <begin position="47"/>
        <end position="58"/>
    </location>
</feature>
<dbReference type="EMBL" id="JAMYWD010000003">
    <property type="protein sequence ID" value="KAJ4975713.1"/>
    <property type="molecule type" value="Genomic_DNA"/>
</dbReference>
<protein>
    <submittedName>
        <fullName evidence="2">Uncharacterized protein</fullName>
    </submittedName>
</protein>
<accession>A0A9Q0KRZ6</accession>
<evidence type="ECO:0000313" key="2">
    <source>
        <dbReference type="EMBL" id="KAJ4975713.1"/>
    </source>
</evidence>
<reference evidence="2" key="1">
    <citation type="journal article" date="2023" name="Plant J.">
        <title>The genome of the king protea, Protea cynaroides.</title>
        <authorList>
            <person name="Chang J."/>
            <person name="Duong T.A."/>
            <person name="Schoeman C."/>
            <person name="Ma X."/>
            <person name="Roodt D."/>
            <person name="Barker N."/>
            <person name="Li Z."/>
            <person name="Van de Peer Y."/>
            <person name="Mizrachi E."/>
        </authorList>
    </citation>
    <scope>NUCLEOTIDE SEQUENCE</scope>
    <source>
        <tissue evidence="2">Young leaves</tissue>
    </source>
</reference>